<evidence type="ECO:0000313" key="2">
    <source>
        <dbReference type="EMBL" id="ABZ85213.1"/>
    </source>
</evidence>
<dbReference type="InterPro" id="IPR000835">
    <property type="entry name" value="HTH_MarR-typ"/>
</dbReference>
<dbReference type="GO" id="GO:0003700">
    <property type="term" value="F:DNA-binding transcription factor activity"/>
    <property type="evidence" value="ECO:0007669"/>
    <property type="project" value="InterPro"/>
</dbReference>
<dbReference type="STRING" id="498761.HM1_2684"/>
<accession>B0TBK0</accession>
<dbReference type="InterPro" id="IPR036390">
    <property type="entry name" value="WH_DNA-bd_sf"/>
</dbReference>
<dbReference type="eggNOG" id="COG1846">
    <property type="taxonomic scope" value="Bacteria"/>
</dbReference>
<dbReference type="InterPro" id="IPR039422">
    <property type="entry name" value="MarR/SlyA-like"/>
</dbReference>
<dbReference type="Pfam" id="PF12802">
    <property type="entry name" value="MarR_2"/>
    <property type="match status" value="1"/>
</dbReference>
<proteinExistence type="predicted"/>
<dbReference type="PANTHER" id="PTHR33164:SF101">
    <property type="entry name" value="TRANSCRIPTIONAL REPRESSOR MPRA"/>
    <property type="match status" value="1"/>
</dbReference>
<dbReference type="SMART" id="SM00347">
    <property type="entry name" value="HTH_MARR"/>
    <property type="match status" value="1"/>
</dbReference>
<name>B0TBK0_HELMI</name>
<reference evidence="2 3" key="1">
    <citation type="journal article" date="2008" name="J. Bacteriol.">
        <title>The genome of Heliobacterium modesticaldum, a phototrophic representative of the Firmicutes containing the simplest photosynthetic apparatus.</title>
        <authorList>
            <person name="Sattley W.M."/>
            <person name="Madigan M.T."/>
            <person name="Swingley W.D."/>
            <person name="Cheung P.C."/>
            <person name="Clocksin K.M."/>
            <person name="Conrad A.L."/>
            <person name="Dejesa L.C."/>
            <person name="Honchak B.M."/>
            <person name="Jung D.O."/>
            <person name="Karbach L.E."/>
            <person name="Kurdoglu A."/>
            <person name="Lahiri S."/>
            <person name="Mastrian S.D."/>
            <person name="Page L.E."/>
            <person name="Taylor H.L."/>
            <person name="Wang Z.T."/>
            <person name="Raymond J."/>
            <person name="Chen M."/>
            <person name="Blankenship R.E."/>
            <person name="Touchman J.W."/>
        </authorList>
    </citation>
    <scope>NUCLEOTIDE SEQUENCE [LARGE SCALE GENOMIC DNA]</scope>
    <source>
        <strain evidence="3">ATCC 51547 / Ice1</strain>
    </source>
</reference>
<dbReference type="Gene3D" id="1.10.10.10">
    <property type="entry name" value="Winged helix-like DNA-binding domain superfamily/Winged helix DNA-binding domain"/>
    <property type="match status" value="1"/>
</dbReference>
<sequence length="162" mass="18124">MVHESGTAQKLLQAFMQFKRIEWHQRSILGYKPSEIKVLFCIKKGRKPGSRGIKASEISQLLRVRPPTVTQLIKDLEARGLVERAIDRDDRRAALIGLTQKGEKVTKAAADEFVSAFDGLVNHLGEVKSQQLAELLNEAFLYFATKEAPTSQILSKEEDSAC</sequence>
<feature type="domain" description="HTH marR-type" evidence="1">
    <location>
        <begin position="4"/>
        <end position="141"/>
    </location>
</feature>
<dbReference type="HOGENOM" id="CLU_083287_12_3_9"/>
<protein>
    <submittedName>
        <fullName evidence="2">Transcriptional regulator, marr family</fullName>
    </submittedName>
</protein>
<gene>
    <name evidence="2" type="ORF">HM1_2684</name>
</gene>
<dbReference type="PROSITE" id="PS50995">
    <property type="entry name" value="HTH_MARR_2"/>
    <property type="match status" value="1"/>
</dbReference>
<dbReference type="AlphaFoldDB" id="B0TBK0"/>
<dbReference type="InterPro" id="IPR036388">
    <property type="entry name" value="WH-like_DNA-bd_sf"/>
</dbReference>
<evidence type="ECO:0000259" key="1">
    <source>
        <dbReference type="PROSITE" id="PS50995"/>
    </source>
</evidence>
<dbReference type="PANTHER" id="PTHR33164">
    <property type="entry name" value="TRANSCRIPTIONAL REGULATOR, MARR FAMILY"/>
    <property type="match status" value="1"/>
</dbReference>
<dbReference type="Proteomes" id="UP000008550">
    <property type="component" value="Chromosome"/>
</dbReference>
<dbReference type="KEGG" id="hmo:HM1_2684"/>
<dbReference type="RefSeq" id="WP_012283698.1">
    <property type="nucleotide sequence ID" value="NC_010337.2"/>
</dbReference>
<dbReference type="SUPFAM" id="SSF46785">
    <property type="entry name" value="Winged helix' DNA-binding domain"/>
    <property type="match status" value="1"/>
</dbReference>
<dbReference type="OrthoDB" id="163346at2"/>
<organism evidence="2 3">
    <name type="scientific">Heliobacterium modesticaldum (strain ATCC 51547 / Ice1)</name>
    <dbReference type="NCBI Taxonomy" id="498761"/>
    <lineage>
        <taxon>Bacteria</taxon>
        <taxon>Bacillati</taxon>
        <taxon>Bacillota</taxon>
        <taxon>Clostridia</taxon>
        <taxon>Eubacteriales</taxon>
        <taxon>Heliobacteriaceae</taxon>
        <taxon>Heliomicrobium</taxon>
    </lineage>
</organism>
<dbReference type="EMBL" id="CP000930">
    <property type="protein sequence ID" value="ABZ85213.1"/>
    <property type="molecule type" value="Genomic_DNA"/>
</dbReference>
<dbReference type="PRINTS" id="PR00598">
    <property type="entry name" value="HTHMARR"/>
</dbReference>
<evidence type="ECO:0000313" key="3">
    <source>
        <dbReference type="Proteomes" id="UP000008550"/>
    </source>
</evidence>
<keyword evidence="3" id="KW-1185">Reference proteome</keyword>
<dbReference type="GO" id="GO:0006950">
    <property type="term" value="P:response to stress"/>
    <property type="evidence" value="ECO:0007669"/>
    <property type="project" value="TreeGrafter"/>
</dbReference>